<dbReference type="Proteomes" id="UP000245124">
    <property type="component" value="Unassembled WGS sequence"/>
</dbReference>
<reference evidence="1 2" key="1">
    <citation type="submission" date="2017-06" db="EMBL/GenBank/DDBJ databases">
        <title>Genome sequencing of cyanobaciteial culture collection at National Institute for Environmental Studies (NIES).</title>
        <authorList>
            <person name="Hirose Y."/>
            <person name="Shimura Y."/>
            <person name="Fujisawa T."/>
            <person name="Nakamura Y."/>
            <person name="Kawachi M."/>
        </authorList>
    </citation>
    <scope>NUCLEOTIDE SEQUENCE [LARGE SCALE GENOMIC DNA]</scope>
    <source>
        <strain evidence="1 2">NIES-4072</strain>
    </source>
</reference>
<dbReference type="RefSeq" id="WP_109008060.1">
    <property type="nucleotide sequence ID" value="NZ_BDUD01000001.1"/>
</dbReference>
<sequence length="77" mass="8724">MDAPLRRFLAVGQDRSLLNLRRSHLLQKVKYQAEVIKLELAAVREETDLKYLDKSGFVHGANLVIPNKGLFDVSQSC</sequence>
<comment type="caution">
    <text evidence="1">The sequence shown here is derived from an EMBL/GenBank/DDBJ whole genome shotgun (WGS) entry which is preliminary data.</text>
</comment>
<name>A0A2R5FI97_NOSCO</name>
<evidence type="ECO:0000313" key="1">
    <source>
        <dbReference type="EMBL" id="GBG17955.1"/>
    </source>
</evidence>
<dbReference type="AlphaFoldDB" id="A0A2R5FI97"/>
<keyword evidence="2" id="KW-1185">Reference proteome</keyword>
<gene>
    <name evidence="1" type="ORF">NIES4072_16170</name>
</gene>
<dbReference type="EMBL" id="BDUD01000001">
    <property type="protein sequence ID" value="GBG17955.1"/>
    <property type="molecule type" value="Genomic_DNA"/>
</dbReference>
<accession>A0A2R5FI97</accession>
<evidence type="ECO:0000313" key="2">
    <source>
        <dbReference type="Proteomes" id="UP000245124"/>
    </source>
</evidence>
<protein>
    <submittedName>
        <fullName evidence="1">Uncharacterized protein</fullName>
    </submittedName>
</protein>
<proteinExistence type="predicted"/>
<organism evidence="1 2">
    <name type="scientific">Nostoc commune NIES-4072</name>
    <dbReference type="NCBI Taxonomy" id="2005467"/>
    <lineage>
        <taxon>Bacteria</taxon>
        <taxon>Bacillati</taxon>
        <taxon>Cyanobacteriota</taxon>
        <taxon>Cyanophyceae</taxon>
        <taxon>Nostocales</taxon>
        <taxon>Nostocaceae</taxon>
        <taxon>Nostoc</taxon>
    </lineage>
</organism>